<dbReference type="SUPFAM" id="SSF54427">
    <property type="entry name" value="NTF2-like"/>
    <property type="match status" value="1"/>
</dbReference>
<dbReference type="PANTHER" id="PTHR24347">
    <property type="entry name" value="SERINE/THREONINE-PROTEIN KINASE"/>
    <property type="match status" value="1"/>
</dbReference>
<keyword evidence="6 14" id="KW-0547">Nucleotide-binding</keyword>
<evidence type="ECO:0000256" key="1">
    <source>
        <dbReference type="ARBA" id="ARBA00005354"/>
    </source>
</evidence>
<keyword evidence="9" id="KW-0112">Calmodulin-binding</keyword>
<evidence type="ECO:0000313" key="18">
    <source>
        <dbReference type="Proteomes" id="UP000694542"/>
    </source>
</evidence>
<dbReference type="Proteomes" id="UP000694542">
    <property type="component" value="Chromosome 32"/>
</dbReference>
<evidence type="ECO:0000256" key="11">
    <source>
        <dbReference type="ARBA" id="ARBA00037846"/>
    </source>
</evidence>
<dbReference type="PROSITE" id="PS50011">
    <property type="entry name" value="PROTEIN_KINASE_DOM"/>
    <property type="match status" value="1"/>
</dbReference>
<evidence type="ECO:0000256" key="14">
    <source>
        <dbReference type="PROSITE-ProRule" id="PRU10141"/>
    </source>
</evidence>
<proteinExistence type="inferred from homology"/>
<reference evidence="17" key="2">
    <citation type="submission" date="2025-08" db="UniProtKB">
        <authorList>
            <consortium name="Ensembl"/>
        </authorList>
    </citation>
    <scope>IDENTIFICATION</scope>
</reference>
<dbReference type="FunFam" id="3.10.450.50:FF:000001">
    <property type="entry name" value="calcium/calmodulin-dependent protein kinase type II subunit gamma isoform X1"/>
    <property type="match status" value="1"/>
</dbReference>
<evidence type="ECO:0000256" key="15">
    <source>
        <dbReference type="SAM" id="MobiDB-lite"/>
    </source>
</evidence>
<gene>
    <name evidence="17" type="primary">CAMK2D</name>
</gene>
<evidence type="ECO:0000313" key="17">
    <source>
        <dbReference type="Ensembl" id="ENSCAFP00040041590.1"/>
    </source>
</evidence>
<dbReference type="GO" id="GO:0005516">
    <property type="term" value="F:calmodulin binding"/>
    <property type="evidence" value="ECO:0007669"/>
    <property type="project" value="UniProtKB-KW"/>
</dbReference>
<dbReference type="FunFam" id="1.10.510.10:FF:000001">
    <property type="entry name" value="Calcium/calmodulin-dependent protein kinase type II subunit delta"/>
    <property type="match status" value="1"/>
</dbReference>
<evidence type="ECO:0000256" key="5">
    <source>
        <dbReference type="ARBA" id="ARBA00022679"/>
    </source>
</evidence>
<dbReference type="GO" id="GO:0004683">
    <property type="term" value="F:calcium/calmodulin-dependent protein kinase activity"/>
    <property type="evidence" value="ECO:0007669"/>
    <property type="project" value="UniProtKB-EC"/>
</dbReference>
<evidence type="ECO:0000256" key="10">
    <source>
        <dbReference type="ARBA" id="ARBA00022951"/>
    </source>
</evidence>
<organism evidence="17 18">
    <name type="scientific">Canis lupus familiaris</name>
    <name type="common">Dog</name>
    <name type="synonym">Canis familiaris</name>
    <dbReference type="NCBI Taxonomy" id="9615"/>
    <lineage>
        <taxon>Eukaryota</taxon>
        <taxon>Metazoa</taxon>
        <taxon>Chordata</taxon>
        <taxon>Craniata</taxon>
        <taxon>Vertebrata</taxon>
        <taxon>Euteleostomi</taxon>
        <taxon>Mammalia</taxon>
        <taxon>Eutheria</taxon>
        <taxon>Laurasiatheria</taxon>
        <taxon>Carnivora</taxon>
        <taxon>Caniformia</taxon>
        <taxon>Canidae</taxon>
        <taxon>Canis</taxon>
    </lineage>
</organism>
<accession>A0A8C0TX04</accession>
<dbReference type="AlphaFoldDB" id="A0A8C0TX04"/>
<dbReference type="Gene3D" id="1.10.510.10">
    <property type="entry name" value="Transferase(Phosphotransferase) domain 1"/>
    <property type="match status" value="1"/>
</dbReference>
<keyword evidence="8 14" id="KW-0067">ATP-binding</keyword>
<dbReference type="SUPFAM" id="SSF56112">
    <property type="entry name" value="Protein kinase-like (PK-like)"/>
    <property type="match status" value="1"/>
</dbReference>
<dbReference type="InterPro" id="IPR017441">
    <property type="entry name" value="Protein_kinase_ATP_BS"/>
</dbReference>
<dbReference type="Pfam" id="PF00069">
    <property type="entry name" value="Pkinase"/>
    <property type="match status" value="1"/>
</dbReference>
<evidence type="ECO:0000256" key="7">
    <source>
        <dbReference type="ARBA" id="ARBA00022777"/>
    </source>
</evidence>
<dbReference type="GO" id="GO:0033017">
    <property type="term" value="C:sarcoplasmic reticulum membrane"/>
    <property type="evidence" value="ECO:0007669"/>
    <property type="project" value="UniProtKB-SubCell"/>
</dbReference>
<dbReference type="FunFam" id="3.30.200.20:FF:000002">
    <property type="entry name" value="Calcium/calmodulin-dependent protein kinase type II subunit delta isoform 2"/>
    <property type="match status" value="1"/>
</dbReference>
<evidence type="ECO:0000256" key="2">
    <source>
        <dbReference type="ARBA" id="ARBA00012434"/>
    </source>
</evidence>
<dbReference type="InterPro" id="IPR032710">
    <property type="entry name" value="NTF2-like_dom_sf"/>
</dbReference>
<sequence>MASTATCTRFTDEYQLFEELGKGAFSVVRRCMKIPTGQEYAAKIINTKKLSARDHQKLEREARICRLLKHPNIVRLHDSISEEGFHYLVFDLVTGGELFEDIVAREYYSEADASHCIQQILESVNHCHLNGIVHRDLKSLHSADPGGCATLPSDGRSPSGPEGFAGTPGYLSPEVLRKDPYGKPVDMWACGVILYILLVGYPPFWDEDQHRLYQQIKAGAYDFPSPEWDTVTPEAKDLINKMLTINPAKRITASEALKHPWICQRSTVASMMHRQETVDCLKKFNARRKLKGAILTTMLATRNFSAKSLLKKPDGVKEPQTTVIHNPDGNKESTESSNTTIEDEDVKARKQEIIKVTEQLIEAINNGDFEAYTKICDPGLTAFEPEALGNLVEGMDFHRFYFENALSKSNKPIHTIILNPHVHLVGDDAACIAYIRLTQYMDGSGMPKTMQSEETRVWHRRDGKWQNVHFHRSGSPTVPIKPSCIPNGKENFSGSTSLWQNI</sequence>
<comment type="similarity">
    <text evidence="1">Belongs to the protein kinase superfamily. CAMK Ser/Thr protein kinase family. CaMK subfamily.</text>
</comment>
<dbReference type="InterPro" id="IPR011009">
    <property type="entry name" value="Kinase-like_dom_sf"/>
</dbReference>
<dbReference type="Gene3D" id="6.10.140.620">
    <property type="match status" value="1"/>
</dbReference>
<keyword evidence="3" id="KW-0723">Serine/threonine-protein kinase</keyword>
<keyword evidence="7" id="KW-0418">Kinase</keyword>
<keyword evidence="10" id="KW-0703">Sarcoplasmic reticulum</keyword>
<feature type="region of interest" description="Disordered" evidence="15">
    <location>
        <begin position="315"/>
        <end position="344"/>
    </location>
</feature>
<dbReference type="Gene3D" id="3.30.200.20">
    <property type="entry name" value="Phosphorylase Kinase, domain 1"/>
    <property type="match status" value="1"/>
</dbReference>
<dbReference type="InterPro" id="IPR000719">
    <property type="entry name" value="Prot_kinase_dom"/>
</dbReference>
<dbReference type="Pfam" id="PF08332">
    <property type="entry name" value="CaMKII_AD"/>
    <property type="match status" value="1"/>
</dbReference>
<protein>
    <recommendedName>
        <fullName evidence="2">calcium/calmodulin-dependent protein kinase</fullName>
        <ecNumber evidence="2">2.7.11.17</ecNumber>
    </recommendedName>
</protein>
<evidence type="ECO:0000256" key="6">
    <source>
        <dbReference type="ARBA" id="ARBA00022741"/>
    </source>
</evidence>
<comment type="catalytic activity">
    <reaction evidence="12">
        <text>L-threonyl-[protein] + ATP = O-phospho-L-threonyl-[protein] + ADP + H(+)</text>
        <dbReference type="Rhea" id="RHEA:46608"/>
        <dbReference type="Rhea" id="RHEA-COMP:11060"/>
        <dbReference type="Rhea" id="RHEA-COMP:11605"/>
        <dbReference type="ChEBI" id="CHEBI:15378"/>
        <dbReference type="ChEBI" id="CHEBI:30013"/>
        <dbReference type="ChEBI" id="CHEBI:30616"/>
        <dbReference type="ChEBI" id="CHEBI:61977"/>
        <dbReference type="ChEBI" id="CHEBI:456216"/>
        <dbReference type="EC" id="2.7.11.17"/>
    </reaction>
</comment>
<dbReference type="Gene3D" id="3.10.450.50">
    <property type="match status" value="1"/>
</dbReference>
<evidence type="ECO:0000256" key="12">
    <source>
        <dbReference type="ARBA" id="ARBA00047307"/>
    </source>
</evidence>
<dbReference type="GO" id="GO:0005524">
    <property type="term" value="F:ATP binding"/>
    <property type="evidence" value="ECO:0007669"/>
    <property type="project" value="UniProtKB-UniRule"/>
</dbReference>
<keyword evidence="4" id="KW-0597">Phosphoprotein</keyword>
<reference evidence="17" key="1">
    <citation type="submission" date="2018-10" db="EMBL/GenBank/DDBJ databases">
        <title>De novo assembly of a Great Dane genome.</title>
        <authorList>
            <person name="Kidd J.M."/>
            <person name="Pendleton A.L."/>
            <person name="Shen F."/>
            <person name="Emery S."/>
        </authorList>
    </citation>
    <scope>NUCLEOTIDE SEQUENCE [LARGE SCALE GENOMIC DNA]</scope>
    <source>
        <strain evidence="17">Great Dane</strain>
    </source>
</reference>
<evidence type="ECO:0000256" key="3">
    <source>
        <dbReference type="ARBA" id="ARBA00022527"/>
    </source>
</evidence>
<evidence type="ECO:0000256" key="8">
    <source>
        <dbReference type="ARBA" id="ARBA00022840"/>
    </source>
</evidence>
<comment type="catalytic activity">
    <reaction evidence="13">
        <text>L-seryl-[protein] + ATP = O-phospho-L-seryl-[protein] + ADP + H(+)</text>
        <dbReference type="Rhea" id="RHEA:17989"/>
        <dbReference type="Rhea" id="RHEA-COMP:9863"/>
        <dbReference type="Rhea" id="RHEA-COMP:11604"/>
        <dbReference type="ChEBI" id="CHEBI:15378"/>
        <dbReference type="ChEBI" id="CHEBI:29999"/>
        <dbReference type="ChEBI" id="CHEBI:30616"/>
        <dbReference type="ChEBI" id="CHEBI:83421"/>
        <dbReference type="ChEBI" id="CHEBI:456216"/>
        <dbReference type="EC" id="2.7.11.17"/>
    </reaction>
</comment>
<dbReference type="PROSITE" id="PS00107">
    <property type="entry name" value="PROTEIN_KINASE_ATP"/>
    <property type="match status" value="1"/>
</dbReference>
<evidence type="ECO:0000259" key="16">
    <source>
        <dbReference type="PROSITE" id="PS50011"/>
    </source>
</evidence>
<dbReference type="Ensembl" id="ENSCAFT00040047645.1">
    <property type="protein sequence ID" value="ENSCAFP00040041590.1"/>
    <property type="gene ID" value="ENSCAFG00040025427.1"/>
</dbReference>
<evidence type="ECO:0000256" key="13">
    <source>
        <dbReference type="ARBA" id="ARBA00047430"/>
    </source>
</evidence>
<comment type="subcellular location">
    <subcellularLocation>
        <location evidence="11">Sarcoplasmic reticulum membrane</location>
        <topology evidence="11">Peripheral membrane protein</topology>
        <orientation evidence="11">Cytoplasmic side</orientation>
    </subcellularLocation>
</comment>
<dbReference type="CDD" id="cd14086">
    <property type="entry name" value="STKc_CaMKII"/>
    <property type="match status" value="1"/>
</dbReference>
<evidence type="ECO:0000256" key="4">
    <source>
        <dbReference type="ARBA" id="ARBA00022553"/>
    </source>
</evidence>
<name>A0A8C0TX04_CANLF</name>
<dbReference type="EC" id="2.7.11.17" evidence="2"/>
<feature type="binding site" evidence="14">
    <location>
        <position position="43"/>
    </location>
    <ligand>
        <name>ATP</name>
        <dbReference type="ChEBI" id="CHEBI:30616"/>
    </ligand>
</feature>
<feature type="domain" description="Protein kinase" evidence="16">
    <location>
        <begin position="14"/>
        <end position="262"/>
    </location>
</feature>
<evidence type="ECO:0000256" key="9">
    <source>
        <dbReference type="ARBA" id="ARBA00022860"/>
    </source>
</evidence>
<keyword evidence="5" id="KW-0808">Transferase</keyword>
<dbReference type="OrthoDB" id="336747at2759"/>
<dbReference type="InterPro" id="IPR013543">
    <property type="entry name" value="Ca/CaM-dep_prot_kinase-assoc"/>
</dbReference>